<name>A0A0F9T3C8_9ZZZZ</name>
<evidence type="ECO:0000313" key="2">
    <source>
        <dbReference type="EMBL" id="KKN69292.1"/>
    </source>
</evidence>
<organism evidence="2">
    <name type="scientific">marine sediment metagenome</name>
    <dbReference type="NCBI Taxonomy" id="412755"/>
    <lineage>
        <taxon>unclassified sequences</taxon>
        <taxon>metagenomes</taxon>
        <taxon>ecological metagenomes</taxon>
    </lineage>
</organism>
<evidence type="ECO:0000256" key="1">
    <source>
        <dbReference type="SAM" id="MobiDB-lite"/>
    </source>
</evidence>
<feature type="compositionally biased region" description="Basic and acidic residues" evidence="1">
    <location>
        <begin position="1"/>
        <end position="15"/>
    </location>
</feature>
<gene>
    <name evidence="2" type="ORF">LCGC14_0442870</name>
</gene>
<feature type="region of interest" description="Disordered" evidence="1">
    <location>
        <begin position="1"/>
        <end position="23"/>
    </location>
</feature>
<proteinExistence type="predicted"/>
<comment type="caution">
    <text evidence="2">The sequence shown here is derived from an EMBL/GenBank/DDBJ whole genome shotgun (WGS) entry which is preliminary data.</text>
</comment>
<dbReference type="AlphaFoldDB" id="A0A0F9T3C8"/>
<reference evidence="2" key="1">
    <citation type="journal article" date="2015" name="Nature">
        <title>Complex archaea that bridge the gap between prokaryotes and eukaryotes.</title>
        <authorList>
            <person name="Spang A."/>
            <person name="Saw J.H."/>
            <person name="Jorgensen S.L."/>
            <person name="Zaremba-Niedzwiedzka K."/>
            <person name="Martijn J."/>
            <person name="Lind A.E."/>
            <person name="van Eijk R."/>
            <person name="Schleper C."/>
            <person name="Guy L."/>
            <person name="Ettema T.J."/>
        </authorList>
    </citation>
    <scope>NUCLEOTIDE SEQUENCE</scope>
</reference>
<sequence>MSDLESRHEDAKREQYEEEQESILPEPCGCELLSGCCGAPPHMATPDVSKDNLVGICAQCRDHCDFESSQEQTWVQIGPTDTYGDNADGNFGVPMRVFRCTECGEELEVVYA</sequence>
<accession>A0A0F9T3C8</accession>
<dbReference type="EMBL" id="LAZR01000429">
    <property type="protein sequence ID" value="KKN69292.1"/>
    <property type="molecule type" value="Genomic_DNA"/>
</dbReference>
<protein>
    <submittedName>
        <fullName evidence="2">Uncharacterized protein</fullName>
    </submittedName>
</protein>